<evidence type="ECO:0000256" key="13">
    <source>
        <dbReference type="RuleBase" id="RU003357"/>
    </source>
</evidence>
<comment type="caution">
    <text evidence="17">The sequence shown here is derived from an EMBL/GenBank/DDBJ whole genome shotgun (WGS) entry which is preliminary data.</text>
</comment>
<evidence type="ECO:0000256" key="11">
    <source>
        <dbReference type="ARBA" id="ARBA00023237"/>
    </source>
</evidence>
<gene>
    <name evidence="17" type="ORF">HMPREF0636_0328</name>
</gene>
<evidence type="ECO:0000256" key="1">
    <source>
        <dbReference type="ARBA" id="ARBA00004571"/>
    </source>
</evidence>
<sequence length="758" mass="84372">MMKRKTILPVAVLSLATTLPQYAEASRRAEQDSISTHRLEEVQVTATRASEKTPMTFTNVSKERLQKNNLGLDIPYLLLQTPSVVATSDAGIGIGYTALRVRGVDASGINVMTNGVPLNDSESQGVFWANMPNFSASVQDAQLQRGVGTSSNGAGAFGASLNLRTDHFLLTPSASVSLLGGAFNTFRREVHASTGRIAGHWALEARLGKTTTDGYVDRSGTDGRSYFVQGGYFGEKTILKFLAFGGKQHTGIAWNGLSAKDEAKYGRTYNSAGHINPGSTPQDARYRYNTDNYEQNHYQLQLSQQITPRTTLSVTGHYTRGYGFTDELRTGRKLVEYGLQNFVQKDANGKDVTVKKVTLLRSKYLDNHFAGLITSLAYQDDRIELTGGIAGNHYLGDHYGTRSITSGYPYAVDPTERYYSNEAKKTDFSAFVKLNYELARGLNVFADVQYRFIDYRIKGTTDHLVEQTKKQQHLDLTKTFRFLNPKAGLFYRFAPAHHLYASVAVAHREPNRSLYTDATPKDYPKAERLIDYELGYGFRSRTLSAGLNLYYMDYKDQIVANGKLSDVGGILKENVAKSYRMGVELNASWLILSSLRWDAAFALSQSRIKDYTYYASVIDNLTDFNYQPDLYSATLRSTPIAFSPSIVMSNTLSYGYGGFEVALTHQLVGKQYLDNLGREDHSLPSYHTTSLRLGYELPVRFVKGWSVQLQVNNLFNAKYSNNGYVYDFAKAQTGGDYTKLMLYPQAGIHALVGTTISL</sequence>
<dbReference type="PANTHER" id="PTHR32552">
    <property type="entry name" value="FERRICHROME IRON RECEPTOR-RELATED"/>
    <property type="match status" value="1"/>
</dbReference>
<dbReference type="InterPro" id="IPR012910">
    <property type="entry name" value="Plug_dom"/>
</dbReference>
<evidence type="ECO:0000256" key="7">
    <source>
        <dbReference type="ARBA" id="ARBA00023004"/>
    </source>
</evidence>
<dbReference type="GO" id="GO:0015344">
    <property type="term" value="F:siderophore uptake transmembrane transporter activity"/>
    <property type="evidence" value="ECO:0007669"/>
    <property type="project" value="TreeGrafter"/>
</dbReference>
<keyword evidence="4" id="KW-0410">Iron transport</keyword>
<comment type="similarity">
    <text evidence="12 13">Belongs to the TonB-dependent receptor family.</text>
</comment>
<proteinExistence type="inferred from homology"/>
<evidence type="ECO:0000256" key="10">
    <source>
        <dbReference type="ARBA" id="ARBA00023136"/>
    </source>
</evidence>
<dbReference type="Proteomes" id="UP000023482">
    <property type="component" value="Unassembled WGS sequence"/>
</dbReference>
<protein>
    <submittedName>
        <fullName evidence="17">TonB-dependent receptor</fullName>
    </submittedName>
</protein>
<dbReference type="PANTHER" id="PTHR32552:SF68">
    <property type="entry name" value="FERRICHROME OUTER MEMBRANE TRANSPORTER_PHAGE RECEPTOR"/>
    <property type="match status" value="1"/>
</dbReference>
<dbReference type="InterPro" id="IPR036942">
    <property type="entry name" value="Beta-barrel_TonB_sf"/>
</dbReference>
<keyword evidence="6 14" id="KW-0732">Signal</keyword>
<evidence type="ECO:0000313" key="18">
    <source>
        <dbReference type="Proteomes" id="UP000023482"/>
    </source>
</evidence>
<dbReference type="AlphaFoldDB" id="Z4WQ74"/>
<keyword evidence="10 12" id="KW-0472">Membrane</keyword>
<accession>Z4WQ74</accession>
<keyword evidence="7" id="KW-0408">Iron</keyword>
<evidence type="ECO:0000256" key="6">
    <source>
        <dbReference type="ARBA" id="ARBA00022729"/>
    </source>
</evidence>
<dbReference type="PROSITE" id="PS52016">
    <property type="entry name" value="TONB_DEPENDENT_REC_3"/>
    <property type="match status" value="1"/>
</dbReference>
<reference evidence="17 18" key="1">
    <citation type="submission" date="2014-01" db="EMBL/GenBank/DDBJ databases">
        <authorList>
            <person name="Durkin A.S."/>
            <person name="McCorrison J."/>
            <person name="Torralba M."/>
            <person name="Gillis M."/>
            <person name="Haft D.H."/>
            <person name="Methe B."/>
            <person name="Sutton G."/>
            <person name="Nelson K.E."/>
        </authorList>
    </citation>
    <scope>NUCLEOTIDE SEQUENCE [LARGE SCALE GENOMIC DNA]</scope>
    <source>
        <strain evidence="17 18">ATCC 51270</strain>
    </source>
</reference>
<evidence type="ECO:0000256" key="2">
    <source>
        <dbReference type="ARBA" id="ARBA00022448"/>
    </source>
</evidence>
<dbReference type="InterPro" id="IPR039426">
    <property type="entry name" value="TonB-dep_rcpt-like"/>
</dbReference>
<evidence type="ECO:0000313" key="17">
    <source>
        <dbReference type="EMBL" id="EWC91408.1"/>
    </source>
</evidence>
<keyword evidence="2 12" id="KW-0813">Transport</keyword>
<organism evidence="17 18">
    <name type="scientific">Porphyromonas catoniae ATCC 51270</name>
    <dbReference type="NCBI Taxonomy" id="887901"/>
    <lineage>
        <taxon>Bacteria</taxon>
        <taxon>Pseudomonadati</taxon>
        <taxon>Bacteroidota</taxon>
        <taxon>Bacteroidia</taxon>
        <taxon>Bacteroidales</taxon>
        <taxon>Porphyromonadaceae</taxon>
        <taxon>Porphyromonas</taxon>
    </lineage>
</organism>
<dbReference type="SUPFAM" id="SSF56935">
    <property type="entry name" value="Porins"/>
    <property type="match status" value="1"/>
</dbReference>
<keyword evidence="17" id="KW-0675">Receptor</keyword>
<keyword evidence="18" id="KW-1185">Reference proteome</keyword>
<evidence type="ECO:0000256" key="12">
    <source>
        <dbReference type="PROSITE-ProRule" id="PRU01360"/>
    </source>
</evidence>
<feature type="domain" description="TonB-dependent receptor plug" evidence="16">
    <location>
        <begin position="51"/>
        <end position="159"/>
    </location>
</feature>
<keyword evidence="5 12" id="KW-0812">Transmembrane</keyword>
<dbReference type="Pfam" id="PF00593">
    <property type="entry name" value="TonB_dep_Rec_b-barrel"/>
    <property type="match status" value="1"/>
</dbReference>
<evidence type="ECO:0000256" key="9">
    <source>
        <dbReference type="ARBA" id="ARBA00023077"/>
    </source>
</evidence>
<feature type="chain" id="PRO_5004989778" evidence="14">
    <location>
        <begin position="24"/>
        <end position="758"/>
    </location>
</feature>
<dbReference type="RefSeq" id="WP_248616892.1">
    <property type="nucleotide sequence ID" value="NZ_JDFF01000024.1"/>
</dbReference>
<evidence type="ECO:0000259" key="15">
    <source>
        <dbReference type="Pfam" id="PF00593"/>
    </source>
</evidence>
<keyword evidence="3 12" id="KW-1134">Transmembrane beta strand</keyword>
<evidence type="ECO:0000259" key="16">
    <source>
        <dbReference type="Pfam" id="PF07715"/>
    </source>
</evidence>
<keyword evidence="8" id="KW-0406">Ion transport</keyword>
<evidence type="ECO:0000256" key="4">
    <source>
        <dbReference type="ARBA" id="ARBA00022496"/>
    </source>
</evidence>
<feature type="signal peptide" evidence="14">
    <location>
        <begin position="1"/>
        <end position="23"/>
    </location>
</feature>
<dbReference type="EMBL" id="JDFF01000024">
    <property type="protein sequence ID" value="EWC91408.1"/>
    <property type="molecule type" value="Genomic_DNA"/>
</dbReference>
<comment type="subcellular location">
    <subcellularLocation>
        <location evidence="1 12">Cell outer membrane</location>
        <topology evidence="1 12">Multi-pass membrane protein</topology>
    </subcellularLocation>
</comment>
<evidence type="ECO:0000256" key="8">
    <source>
        <dbReference type="ARBA" id="ARBA00023065"/>
    </source>
</evidence>
<keyword evidence="11 12" id="KW-0998">Cell outer membrane</keyword>
<dbReference type="GO" id="GO:0009279">
    <property type="term" value="C:cell outer membrane"/>
    <property type="evidence" value="ECO:0007669"/>
    <property type="project" value="UniProtKB-SubCell"/>
</dbReference>
<dbReference type="Gene3D" id="2.170.130.10">
    <property type="entry name" value="TonB-dependent receptor, plug domain"/>
    <property type="match status" value="1"/>
</dbReference>
<keyword evidence="9 13" id="KW-0798">TonB box</keyword>
<dbReference type="Gene3D" id="2.40.170.20">
    <property type="entry name" value="TonB-dependent receptor, beta-barrel domain"/>
    <property type="match status" value="1"/>
</dbReference>
<evidence type="ECO:0000256" key="5">
    <source>
        <dbReference type="ARBA" id="ARBA00022692"/>
    </source>
</evidence>
<dbReference type="InterPro" id="IPR000531">
    <property type="entry name" value="Beta-barrel_TonB"/>
</dbReference>
<dbReference type="PATRIC" id="fig|887901.3.peg.1334"/>
<dbReference type="InterPro" id="IPR037066">
    <property type="entry name" value="Plug_dom_sf"/>
</dbReference>
<dbReference type="Pfam" id="PF07715">
    <property type="entry name" value="Plug"/>
    <property type="match status" value="1"/>
</dbReference>
<evidence type="ECO:0000256" key="3">
    <source>
        <dbReference type="ARBA" id="ARBA00022452"/>
    </source>
</evidence>
<evidence type="ECO:0000256" key="14">
    <source>
        <dbReference type="SAM" id="SignalP"/>
    </source>
</evidence>
<feature type="domain" description="TonB-dependent receptor-like beta-barrel" evidence="15">
    <location>
        <begin position="261"/>
        <end position="714"/>
    </location>
</feature>
<name>Z4WQ74_9PORP</name>